<dbReference type="OrthoDB" id="3837969at2"/>
<evidence type="ECO:0000256" key="1">
    <source>
        <dbReference type="SAM" id="MobiDB-lite"/>
    </source>
</evidence>
<organism evidence="2 3">
    <name type="scientific">Cryobacterium psychrophilum</name>
    <dbReference type="NCBI Taxonomy" id="41988"/>
    <lineage>
        <taxon>Bacteria</taxon>
        <taxon>Bacillati</taxon>
        <taxon>Actinomycetota</taxon>
        <taxon>Actinomycetes</taxon>
        <taxon>Micrococcales</taxon>
        <taxon>Microbacteriaceae</taxon>
        <taxon>Cryobacterium</taxon>
    </lineage>
</organism>
<accession>A0A4Y8KNY8</accession>
<dbReference type="EMBL" id="SOHQ01000026">
    <property type="protein sequence ID" value="TFD79041.1"/>
    <property type="molecule type" value="Genomic_DNA"/>
</dbReference>
<protein>
    <submittedName>
        <fullName evidence="2">Uncharacterized protein</fullName>
    </submittedName>
</protein>
<reference evidence="2 3" key="1">
    <citation type="submission" date="2019-03" db="EMBL/GenBank/DDBJ databases">
        <title>Genomics of glacier-inhabiting Cryobacterium strains.</title>
        <authorList>
            <person name="Liu Q."/>
            <person name="Xin Y.-H."/>
        </authorList>
    </citation>
    <scope>NUCLEOTIDE SEQUENCE [LARGE SCALE GENOMIC DNA]</scope>
    <source>
        <strain evidence="2 3">CGMCC 1.4292</strain>
    </source>
</reference>
<gene>
    <name evidence="2" type="ORF">E3T53_08035</name>
</gene>
<sequence length="638" mass="71356">MSGITDGTLEVHDELQESTAFEHLLDDAIDTTSGRTSKFDIDDVRRAATMIDGSKMLEQLATWRQEARQGTHPGGRPPKIDDRVILTVLLLLAREHTPLWATEMGAVLHRRLTKEARVFLGLPANLSGTARGRTEARRWYNTAWNAFHRMKALMDPYPDTPLYRLTNRSQRDRIVELRDPEVVAQGRERLNWFSDSLLEMTFRLLPRDVRRLINQHTTVGIDQTPMVAASPRGRSPVDKETGLELRVNPKTGKNYSDKLVLEQDSGWYPINAERREESGPGRKPDKDFVWGRAGSIAVLVPNRPVNQAEFPNIALGFSMSLPGTQHVASETVRVLQSIADRGHTPGTVVADRLYFATLSAESLHIPVKEMGWAVITDYKKTGLGIKGGKAGAIQVEGRHYCAGTPKDLLNASVDAEAHTIDDDTYRKRLDERTAFELRPKEKPDARGHIPMMCPAVGPNATVECPLRELHRNATDKIRIAVLEGNVPKAPDSICTQSSVDFGPEDGIRDAQLFRYQSKEWSDAYRIGRNTDESYHAYVKDVGHEAADTPARRRIRGFAAHQIMATMLLVSANIRKIVTFLTDRETQTSKSNTTGQNLGPLRKTRRRDREGLSNYKAKWPLKVLPGAPAGGELDPPLRT</sequence>
<feature type="region of interest" description="Disordered" evidence="1">
    <location>
        <begin position="586"/>
        <end position="613"/>
    </location>
</feature>
<proteinExistence type="predicted"/>
<dbReference type="AlphaFoldDB" id="A0A4Y8KNY8"/>
<name>A0A4Y8KNY8_9MICO</name>
<evidence type="ECO:0000313" key="3">
    <source>
        <dbReference type="Proteomes" id="UP000298218"/>
    </source>
</evidence>
<dbReference type="Proteomes" id="UP000298218">
    <property type="component" value="Unassembled WGS sequence"/>
</dbReference>
<keyword evidence="3" id="KW-1185">Reference proteome</keyword>
<dbReference type="RefSeq" id="WP_134173168.1">
    <property type="nucleotide sequence ID" value="NZ_SODI01000001.1"/>
</dbReference>
<evidence type="ECO:0000313" key="2">
    <source>
        <dbReference type="EMBL" id="TFD79041.1"/>
    </source>
</evidence>
<feature type="compositionally biased region" description="Polar residues" evidence="1">
    <location>
        <begin position="587"/>
        <end position="596"/>
    </location>
</feature>
<comment type="caution">
    <text evidence="2">The sequence shown here is derived from an EMBL/GenBank/DDBJ whole genome shotgun (WGS) entry which is preliminary data.</text>
</comment>